<comment type="catalytic activity">
    <reaction evidence="12">
        <text>(3S)-hydroxyhexadecanoyl-CoA + NAD(+) = 3-oxohexadecanoyl-CoA + NADH + H(+)</text>
        <dbReference type="Rhea" id="RHEA:31159"/>
        <dbReference type="ChEBI" id="CHEBI:15378"/>
        <dbReference type="ChEBI" id="CHEBI:57349"/>
        <dbReference type="ChEBI" id="CHEBI:57540"/>
        <dbReference type="ChEBI" id="CHEBI:57945"/>
        <dbReference type="ChEBI" id="CHEBI:62613"/>
    </reaction>
    <physiologicalReaction direction="left-to-right" evidence="12">
        <dbReference type="Rhea" id="RHEA:31160"/>
    </physiologicalReaction>
</comment>
<evidence type="ECO:0000256" key="9">
    <source>
        <dbReference type="ARBA" id="ARBA00023098"/>
    </source>
</evidence>
<keyword evidence="10" id="KW-0456">Lyase</keyword>
<evidence type="ECO:0000256" key="14">
    <source>
        <dbReference type="RuleBase" id="RU003707"/>
    </source>
</evidence>
<dbReference type="InterPro" id="IPR029045">
    <property type="entry name" value="ClpP/crotonase-like_dom_sf"/>
</dbReference>
<dbReference type="InterPro" id="IPR050136">
    <property type="entry name" value="FA_oxidation_alpha_subunit"/>
</dbReference>
<dbReference type="FunFam" id="3.40.50.720:FF:000009">
    <property type="entry name" value="Fatty oxidation complex, alpha subunit"/>
    <property type="match status" value="1"/>
</dbReference>
<evidence type="ECO:0000256" key="5">
    <source>
        <dbReference type="ARBA" id="ARBA00012076"/>
    </source>
</evidence>
<evidence type="ECO:0000256" key="11">
    <source>
        <dbReference type="ARBA" id="ARBA00023268"/>
    </source>
</evidence>
<dbReference type="Gene3D" id="3.90.226.10">
    <property type="entry name" value="2-enoyl-CoA Hydratase, Chain A, domain 1"/>
    <property type="match status" value="1"/>
</dbReference>
<evidence type="ECO:0000256" key="10">
    <source>
        <dbReference type="ARBA" id="ARBA00023239"/>
    </source>
</evidence>
<reference evidence="16 17" key="1">
    <citation type="submission" date="2019-09" db="EMBL/GenBank/DDBJ databases">
        <title>Bird 10,000 Genomes (B10K) Project - Family phase.</title>
        <authorList>
            <person name="Zhang G."/>
        </authorList>
    </citation>
    <scope>NUCLEOTIDE SEQUENCE [LARGE SCALE GENOMIC DNA]</scope>
    <source>
        <strain evidence="16">B10K-CU-031-17</strain>
        <tissue evidence="16">Muscle</tissue>
    </source>
</reference>
<organism evidence="16 17">
    <name type="scientific">Ptilorrhoa leucosticta</name>
    <dbReference type="NCBI Taxonomy" id="449384"/>
    <lineage>
        <taxon>Eukaryota</taxon>
        <taxon>Metazoa</taxon>
        <taxon>Chordata</taxon>
        <taxon>Craniata</taxon>
        <taxon>Vertebrata</taxon>
        <taxon>Euteleostomi</taxon>
        <taxon>Archelosauria</taxon>
        <taxon>Archosauria</taxon>
        <taxon>Dinosauria</taxon>
        <taxon>Saurischia</taxon>
        <taxon>Theropoda</taxon>
        <taxon>Coelurosauria</taxon>
        <taxon>Aves</taxon>
        <taxon>Neognathae</taxon>
        <taxon>Neoaves</taxon>
        <taxon>Telluraves</taxon>
        <taxon>Australaves</taxon>
        <taxon>Passeriformes</taxon>
        <taxon>Corvoidea</taxon>
        <taxon>Cinclosomatidae</taxon>
        <taxon>Ptilorrhoa</taxon>
    </lineage>
</organism>
<dbReference type="GO" id="GO:0006635">
    <property type="term" value="P:fatty acid beta-oxidation"/>
    <property type="evidence" value="ECO:0007669"/>
    <property type="project" value="UniProtKB-ARBA"/>
</dbReference>
<dbReference type="Pfam" id="PF02737">
    <property type="entry name" value="3HCDH_N"/>
    <property type="match status" value="1"/>
</dbReference>
<comment type="caution">
    <text evidence="16">The sequence shown here is derived from an EMBL/GenBank/DDBJ whole genome shotgun (WGS) entry which is preliminary data.</text>
</comment>
<evidence type="ECO:0000256" key="7">
    <source>
        <dbReference type="ARBA" id="ARBA00023002"/>
    </source>
</evidence>
<feature type="domain" description="3-hydroxyacyl-CoA dehydrogenase NAD binding" evidence="15">
    <location>
        <begin position="327"/>
        <end position="504"/>
    </location>
</feature>
<evidence type="ECO:0000256" key="3">
    <source>
        <dbReference type="ARBA" id="ARBA00007005"/>
    </source>
</evidence>
<evidence type="ECO:0000256" key="4">
    <source>
        <dbReference type="ARBA" id="ARBA00008750"/>
    </source>
</evidence>
<dbReference type="InterPro" id="IPR036291">
    <property type="entry name" value="NAD(P)-bd_dom_sf"/>
</dbReference>
<dbReference type="PROSITE" id="PS00166">
    <property type="entry name" value="ENOYL_COA_HYDRATASE"/>
    <property type="match status" value="1"/>
</dbReference>
<dbReference type="InterPro" id="IPR001753">
    <property type="entry name" value="Enoyl-CoA_hydra/iso"/>
</dbReference>
<evidence type="ECO:0000256" key="6">
    <source>
        <dbReference type="ARBA" id="ARBA00022832"/>
    </source>
</evidence>
<dbReference type="CDD" id="cd06558">
    <property type="entry name" value="crotonase-like"/>
    <property type="match status" value="1"/>
</dbReference>
<evidence type="ECO:0000256" key="1">
    <source>
        <dbReference type="ARBA" id="ARBA00000469"/>
    </source>
</evidence>
<dbReference type="EC" id="4.2.1.17" evidence="5"/>
<dbReference type="Gene3D" id="1.10.1040.50">
    <property type="match status" value="1"/>
</dbReference>
<keyword evidence="11" id="KW-0511">Multifunctional enzyme</keyword>
<comment type="similarity">
    <text evidence="4">In the N-terminal section; belongs to the enoyl-CoA hydratase/isomerase family.</text>
</comment>
<protein>
    <recommendedName>
        <fullName evidence="5">enoyl-CoA hydratase</fullName>
        <ecNumber evidence="5">4.2.1.17</ecNumber>
    </recommendedName>
</protein>
<feature type="non-terminal residue" evidence="16">
    <location>
        <position position="616"/>
    </location>
</feature>
<evidence type="ECO:0000256" key="12">
    <source>
        <dbReference type="ARBA" id="ARBA00047613"/>
    </source>
</evidence>
<dbReference type="Pfam" id="PF00378">
    <property type="entry name" value="ECH_1"/>
    <property type="match status" value="1"/>
</dbReference>
<evidence type="ECO:0000256" key="13">
    <source>
        <dbReference type="ARBA" id="ARBA00048361"/>
    </source>
</evidence>
<dbReference type="SUPFAM" id="SSF52096">
    <property type="entry name" value="ClpP/crotonase"/>
    <property type="match status" value="1"/>
</dbReference>
<accession>A0A7K8MPS3</accession>
<keyword evidence="17" id="KW-1185">Reference proteome</keyword>
<dbReference type="AlphaFoldDB" id="A0A7K8MPS3"/>
<comment type="similarity">
    <text evidence="3">In the central section; belongs to the 3-hydroxyacyl-CoA dehydrogenase family.</text>
</comment>
<dbReference type="GO" id="GO:0016509">
    <property type="term" value="F:long-chain (3S)-3-hydroxyacyl-CoA dehydrogenase (NAD+) activity"/>
    <property type="evidence" value="ECO:0007669"/>
    <property type="project" value="TreeGrafter"/>
</dbReference>
<dbReference type="PANTHER" id="PTHR43612">
    <property type="entry name" value="TRIFUNCTIONAL ENZYME SUBUNIT ALPHA"/>
    <property type="match status" value="1"/>
</dbReference>
<evidence type="ECO:0000256" key="2">
    <source>
        <dbReference type="ARBA" id="ARBA00005005"/>
    </source>
</evidence>
<dbReference type="InterPro" id="IPR006176">
    <property type="entry name" value="3-OHacyl-CoA_DH_NAD-bd"/>
</dbReference>
<keyword evidence="6" id="KW-0276">Fatty acid metabolism</keyword>
<comment type="catalytic activity">
    <reaction evidence="13">
        <text>(3S)-hydroxydecanoyl-CoA + NAD(+) = 3-oxodecanoyl-CoA + NADH + H(+)</text>
        <dbReference type="Rhea" id="RHEA:31187"/>
        <dbReference type="ChEBI" id="CHEBI:15378"/>
        <dbReference type="ChEBI" id="CHEBI:57540"/>
        <dbReference type="ChEBI" id="CHEBI:57945"/>
        <dbReference type="ChEBI" id="CHEBI:62548"/>
        <dbReference type="ChEBI" id="CHEBI:62616"/>
    </reaction>
    <physiologicalReaction direction="left-to-right" evidence="13">
        <dbReference type="Rhea" id="RHEA:31188"/>
    </physiologicalReaction>
</comment>
<dbReference type="EMBL" id="VWYY01002402">
    <property type="protein sequence ID" value="NXE43286.1"/>
    <property type="molecule type" value="Genomic_DNA"/>
</dbReference>
<comment type="catalytic activity">
    <reaction evidence="1">
        <text>(3S)-hydroxyhexadecanoyl-CoA = (2E)-hexadecenoyl-CoA + H2O</text>
        <dbReference type="Rhea" id="RHEA:31163"/>
        <dbReference type="ChEBI" id="CHEBI:15377"/>
        <dbReference type="ChEBI" id="CHEBI:61526"/>
        <dbReference type="ChEBI" id="CHEBI:62613"/>
    </reaction>
    <physiologicalReaction direction="right-to-left" evidence="1">
        <dbReference type="Rhea" id="RHEA:31165"/>
    </physiologicalReaction>
</comment>
<dbReference type="Proteomes" id="UP000547721">
    <property type="component" value="Unassembled WGS sequence"/>
</dbReference>
<dbReference type="GO" id="GO:0004300">
    <property type="term" value="F:enoyl-CoA hydratase activity"/>
    <property type="evidence" value="ECO:0007669"/>
    <property type="project" value="UniProtKB-EC"/>
</dbReference>
<dbReference type="GO" id="GO:0070403">
    <property type="term" value="F:NAD+ binding"/>
    <property type="evidence" value="ECO:0007669"/>
    <property type="project" value="InterPro"/>
</dbReference>
<feature type="non-terminal residue" evidence="16">
    <location>
        <position position="1"/>
    </location>
</feature>
<evidence type="ECO:0000313" key="17">
    <source>
        <dbReference type="Proteomes" id="UP000547721"/>
    </source>
</evidence>
<keyword evidence="8" id="KW-0520">NAD</keyword>
<keyword evidence="9" id="KW-0443">Lipid metabolism</keyword>
<evidence type="ECO:0000259" key="15">
    <source>
        <dbReference type="Pfam" id="PF02737"/>
    </source>
</evidence>
<dbReference type="InterPro" id="IPR018376">
    <property type="entry name" value="Enoyl-CoA_hyd/isom_CS"/>
</dbReference>
<sequence length="616" mass="66306">RTHVSCDIKGDVAVVRFNTPNSKVNTLSKQLSAEFTDVMNEIWANEAVKSAVLISSKPGSFIAGADLNMLEACKTAQEVTQLSQDGQKMLEKIEHSPKPVVAAISGSCLGGGLEVAIACHYRVATKDKKTVLGTPEVLLGLLPGAGGTQRLPKMVGLPAAFDMMLTGRNIRADRAKKMGLVDQLVEPLGPGLKTPEARTIEYLEEVAIGFARGLANKTVSAKRSRGLVQRLTDYAMALPFVRQQVYKTVESKVQKQTKGLYPAPLKIIEVVKTGLDQGNDAGYLIESQSFGQLAVTKESKALMGLYHGQVHCKKNKFGTPQKEVKTLAVLGAGLMGAGIAQVSVDKGIKTILKDTTQKGLDRGQQQVFKGLNGKVKKKSLTSFERDSILSSLMGQLDYKGFEKADMVIEAVFEDINVKHKVLKEVEAPMLAFPLHSPCPADSSGSQNPPEPSSSLCQVIGMHYFSPVDKMQLLEIITTDKTSQDTAASAVAVGLKQGKVVIVVKVRGHCTQQGLVTKQDPRCREQTGHVAGGDLSALISAGRKAGKGFYVYQEGVKNRNVNSGMDEILEKFKVPANPDVCSDEDIQMRLVTRFVNEAAMCLQEGILSNPVEGDIGA</sequence>
<comment type="similarity">
    <text evidence="14">Belongs to the enoyl-CoA hydratase/isomerase family.</text>
</comment>
<comment type="pathway">
    <text evidence="2">Lipid metabolism; fatty acid beta-oxidation.</text>
</comment>
<dbReference type="Gene3D" id="3.40.50.720">
    <property type="entry name" value="NAD(P)-binding Rossmann-like Domain"/>
    <property type="match status" value="1"/>
</dbReference>
<evidence type="ECO:0000313" key="16">
    <source>
        <dbReference type="EMBL" id="NXE43286.1"/>
    </source>
</evidence>
<dbReference type="PANTHER" id="PTHR43612:SF3">
    <property type="entry name" value="TRIFUNCTIONAL ENZYME SUBUNIT ALPHA, MITOCHONDRIAL"/>
    <property type="match status" value="1"/>
</dbReference>
<keyword evidence="7" id="KW-0560">Oxidoreductase</keyword>
<dbReference type="GO" id="GO:0016507">
    <property type="term" value="C:mitochondrial fatty acid beta-oxidation multienzyme complex"/>
    <property type="evidence" value="ECO:0007669"/>
    <property type="project" value="TreeGrafter"/>
</dbReference>
<proteinExistence type="inferred from homology"/>
<dbReference type="FunFam" id="3.90.226.10:FF:000011">
    <property type="entry name" value="Fatty acid oxidation complex subunit alpha"/>
    <property type="match status" value="1"/>
</dbReference>
<gene>
    <name evidence="16" type="primary">Hadha</name>
    <name evidence="16" type="ORF">PTILEU_R02899</name>
</gene>
<evidence type="ECO:0000256" key="8">
    <source>
        <dbReference type="ARBA" id="ARBA00023027"/>
    </source>
</evidence>
<name>A0A7K8MPS3_9CORV</name>
<dbReference type="SUPFAM" id="SSF51735">
    <property type="entry name" value="NAD(P)-binding Rossmann-fold domains"/>
    <property type="match status" value="1"/>
</dbReference>